<dbReference type="AlphaFoldDB" id="A0A931GNU0"/>
<name>A0A931GNU0_9ACTN</name>
<reference evidence="1" key="1">
    <citation type="submission" date="2020-11" db="EMBL/GenBank/DDBJ databases">
        <title>Sequencing the genomes of 1000 actinobacteria strains.</title>
        <authorList>
            <person name="Klenk H.-P."/>
        </authorList>
    </citation>
    <scope>NUCLEOTIDE SEQUENCE</scope>
    <source>
        <strain evidence="1">DSM 43175</strain>
    </source>
</reference>
<accession>A0A931GNU0</accession>
<dbReference type="RefSeq" id="WP_197012428.1">
    <property type="nucleotide sequence ID" value="NZ_BAABES010000010.1"/>
</dbReference>
<evidence type="ECO:0000313" key="1">
    <source>
        <dbReference type="EMBL" id="MBG6089886.1"/>
    </source>
</evidence>
<gene>
    <name evidence="1" type="ORF">IW256_003999</name>
</gene>
<comment type="caution">
    <text evidence="1">The sequence shown here is derived from an EMBL/GenBank/DDBJ whole genome shotgun (WGS) entry which is preliminary data.</text>
</comment>
<dbReference type="EMBL" id="JADOUA010000001">
    <property type="protein sequence ID" value="MBG6089886.1"/>
    <property type="molecule type" value="Genomic_DNA"/>
</dbReference>
<dbReference type="Proteomes" id="UP000614047">
    <property type="component" value="Unassembled WGS sequence"/>
</dbReference>
<proteinExistence type="predicted"/>
<sequence length="59" mass="6154">MHCGKVVGPVWKLGGESWACSLERGHDGDHKASDGTWWVDGVCAPGELFVTGGRADGNG</sequence>
<evidence type="ECO:0000313" key="2">
    <source>
        <dbReference type="Proteomes" id="UP000614047"/>
    </source>
</evidence>
<keyword evidence="2" id="KW-1185">Reference proteome</keyword>
<protein>
    <submittedName>
        <fullName evidence="1">Uncharacterized protein</fullName>
    </submittedName>
</protein>
<organism evidence="1 2">
    <name type="scientific">Actinomadura viridis</name>
    <dbReference type="NCBI Taxonomy" id="58110"/>
    <lineage>
        <taxon>Bacteria</taxon>
        <taxon>Bacillati</taxon>
        <taxon>Actinomycetota</taxon>
        <taxon>Actinomycetes</taxon>
        <taxon>Streptosporangiales</taxon>
        <taxon>Thermomonosporaceae</taxon>
        <taxon>Actinomadura</taxon>
    </lineage>
</organism>